<dbReference type="InterPro" id="IPR050093">
    <property type="entry name" value="ABC_SmlMolc_Importer"/>
</dbReference>
<accession>A0A939IXD2</accession>
<dbReference type="Pfam" id="PF00005">
    <property type="entry name" value="ABC_tran"/>
    <property type="match status" value="1"/>
</dbReference>
<dbReference type="EMBL" id="JAFLEQ010000011">
    <property type="protein sequence ID" value="MBN9644345.1"/>
    <property type="molecule type" value="Genomic_DNA"/>
</dbReference>
<keyword evidence="7" id="KW-0406">Ion transport</keyword>
<dbReference type="Proteomes" id="UP000664332">
    <property type="component" value="Unassembled WGS sequence"/>
</dbReference>
<evidence type="ECO:0000259" key="9">
    <source>
        <dbReference type="PROSITE" id="PS50893"/>
    </source>
</evidence>
<gene>
    <name evidence="10" type="ORF">JZY06_06945</name>
</gene>
<reference evidence="10" key="1">
    <citation type="submission" date="2021-03" db="EMBL/GenBank/DDBJ databases">
        <authorList>
            <person name="Sun Q."/>
        </authorList>
    </citation>
    <scope>NUCLEOTIDE SEQUENCE</scope>
    <source>
        <strain evidence="10">CCM 8862</strain>
    </source>
</reference>
<dbReference type="InterPro" id="IPR027417">
    <property type="entry name" value="P-loop_NTPase"/>
</dbReference>
<evidence type="ECO:0000313" key="10">
    <source>
        <dbReference type="EMBL" id="MBN9644345.1"/>
    </source>
</evidence>
<proteinExistence type="predicted"/>
<dbReference type="PROSITE" id="PS50893">
    <property type="entry name" value="ABC_TRANSPORTER_2"/>
    <property type="match status" value="1"/>
</dbReference>
<keyword evidence="3" id="KW-0410">Iron transport</keyword>
<dbReference type="GO" id="GO:0005524">
    <property type="term" value="F:ATP binding"/>
    <property type="evidence" value="ECO:0007669"/>
    <property type="project" value="UniProtKB-KW"/>
</dbReference>
<dbReference type="GO" id="GO:0015408">
    <property type="term" value="F:ABC-type ferric iron transporter activity"/>
    <property type="evidence" value="ECO:0007669"/>
    <property type="project" value="InterPro"/>
</dbReference>
<dbReference type="InterPro" id="IPR017871">
    <property type="entry name" value="ABC_transporter-like_CS"/>
</dbReference>
<dbReference type="InterPro" id="IPR003593">
    <property type="entry name" value="AAA+_ATPase"/>
</dbReference>
<keyword evidence="5 10" id="KW-0067">ATP-binding</keyword>
<keyword evidence="4" id="KW-0547">Nucleotide-binding</keyword>
<dbReference type="RefSeq" id="WP_207278832.1">
    <property type="nucleotide sequence ID" value="NZ_JAFLEQ010000011.1"/>
</dbReference>
<dbReference type="GO" id="GO:0016887">
    <property type="term" value="F:ATP hydrolysis activity"/>
    <property type="evidence" value="ECO:0007669"/>
    <property type="project" value="InterPro"/>
</dbReference>
<dbReference type="PROSITE" id="PS00211">
    <property type="entry name" value="ABC_TRANSPORTER_1"/>
    <property type="match status" value="1"/>
</dbReference>
<name>A0A939IXD2_9CORY</name>
<dbReference type="SUPFAM" id="SSF52540">
    <property type="entry name" value="P-loop containing nucleoside triphosphate hydrolases"/>
    <property type="match status" value="1"/>
</dbReference>
<keyword evidence="2" id="KW-1003">Cell membrane</keyword>
<dbReference type="Gene3D" id="3.40.50.300">
    <property type="entry name" value="P-loop containing nucleotide triphosphate hydrolases"/>
    <property type="match status" value="1"/>
</dbReference>
<keyword evidence="1" id="KW-0813">Transport</keyword>
<evidence type="ECO:0000256" key="4">
    <source>
        <dbReference type="ARBA" id="ARBA00022741"/>
    </source>
</evidence>
<dbReference type="PANTHER" id="PTHR42781:SF4">
    <property type="entry name" value="SPERMIDINE_PUTRESCINE IMPORT ATP-BINDING PROTEIN POTA"/>
    <property type="match status" value="1"/>
</dbReference>
<evidence type="ECO:0000256" key="7">
    <source>
        <dbReference type="ARBA" id="ARBA00023065"/>
    </source>
</evidence>
<protein>
    <submittedName>
        <fullName evidence="10">ABC transporter ATP-binding protein</fullName>
    </submittedName>
</protein>
<dbReference type="CDD" id="cd03259">
    <property type="entry name" value="ABC_Carb_Solutes_like"/>
    <property type="match status" value="1"/>
</dbReference>
<keyword evidence="6" id="KW-0408">Iron</keyword>
<dbReference type="InterPro" id="IPR015853">
    <property type="entry name" value="ABC_transpr_FbpC"/>
</dbReference>
<evidence type="ECO:0000313" key="11">
    <source>
        <dbReference type="Proteomes" id="UP000664332"/>
    </source>
</evidence>
<dbReference type="GO" id="GO:0016020">
    <property type="term" value="C:membrane"/>
    <property type="evidence" value="ECO:0007669"/>
    <property type="project" value="InterPro"/>
</dbReference>
<evidence type="ECO:0000256" key="3">
    <source>
        <dbReference type="ARBA" id="ARBA00022496"/>
    </source>
</evidence>
<feature type="domain" description="ABC transporter" evidence="9">
    <location>
        <begin position="4"/>
        <end position="213"/>
    </location>
</feature>
<evidence type="ECO:0000256" key="2">
    <source>
        <dbReference type="ARBA" id="ARBA00022475"/>
    </source>
</evidence>
<evidence type="ECO:0000256" key="5">
    <source>
        <dbReference type="ARBA" id="ARBA00022840"/>
    </source>
</evidence>
<dbReference type="AlphaFoldDB" id="A0A939IXD2"/>
<organism evidence="10 11">
    <name type="scientific">Corynebacterium mendelii</name>
    <dbReference type="NCBI Taxonomy" id="2765362"/>
    <lineage>
        <taxon>Bacteria</taxon>
        <taxon>Bacillati</taxon>
        <taxon>Actinomycetota</taxon>
        <taxon>Actinomycetes</taxon>
        <taxon>Mycobacteriales</taxon>
        <taxon>Corynebacteriaceae</taxon>
        <taxon>Corynebacterium</taxon>
    </lineage>
</organism>
<evidence type="ECO:0000256" key="6">
    <source>
        <dbReference type="ARBA" id="ARBA00023004"/>
    </source>
</evidence>
<comment type="caution">
    <text evidence="10">The sequence shown here is derived from an EMBL/GenBank/DDBJ whole genome shotgun (WGS) entry which is preliminary data.</text>
</comment>
<keyword evidence="8" id="KW-0472">Membrane</keyword>
<evidence type="ECO:0000256" key="8">
    <source>
        <dbReference type="ARBA" id="ARBA00023136"/>
    </source>
</evidence>
<evidence type="ECO:0000256" key="1">
    <source>
        <dbReference type="ARBA" id="ARBA00022448"/>
    </source>
</evidence>
<sequence>MTAIELSNIVFSYPGSATRQLDGFSVVVPSGKCTALLGPSGCAKTTVLRLIAGLEKPVSGTITMGGKVLADRGHFIEPEHRAIGMIFQDYALFPHMTVEKNVAYGLTGMPRSRVKERVGQVLELVGMADYLTRYPYQLSGGQQQRIAVARALAPDPEVLLLDEPFSNLDTNLRASVRQEIKSLLVSAGVTSVLVTHDEEDAAVLAENTVRMTAP</sequence>
<dbReference type="PANTHER" id="PTHR42781">
    <property type="entry name" value="SPERMIDINE/PUTRESCINE IMPORT ATP-BINDING PROTEIN POTA"/>
    <property type="match status" value="1"/>
</dbReference>
<dbReference type="InterPro" id="IPR003439">
    <property type="entry name" value="ABC_transporter-like_ATP-bd"/>
</dbReference>
<keyword evidence="11" id="KW-1185">Reference proteome</keyword>
<dbReference type="SMART" id="SM00382">
    <property type="entry name" value="AAA"/>
    <property type="match status" value="1"/>
</dbReference>